<organism evidence="3 4">
    <name type="scientific">Candida orthopsilosis (strain 90-125)</name>
    <name type="common">Yeast</name>
    <dbReference type="NCBI Taxonomy" id="1136231"/>
    <lineage>
        <taxon>Eukaryota</taxon>
        <taxon>Fungi</taxon>
        <taxon>Dikarya</taxon>
        <taxon>Ascomycota</taxon>
        <taxon>Saccharomycotina</taxon>
        <taxon>Pichiomycetes</taxon>
        <taxon>Debaryomycetaceae</taxon>
        <taxon>Candida/Lodderomyces clade</taxon>
        <taxon>Candida</taxon>
    </lineage>
</organism>
<evidence type="ECO:0000256" key="1">
    <source>
        <dbReference type="SAM" id="MobiDB-lite"/>
    </source>
</evidence>
<dbReference type="AlphaFoldDB" id="H8X7P9"/>
<name>H8X7P9_CANO9</name>
<dbReference type="EMBL" id="HE681723">
    <property type="protein sequence ID" value="CCG23834.1"/>
    <property type="molecule type" value="Genomic_DNA"/>
</dbReference>
<keyword evidence="4" id="KW-1185">Reference proteome</keyword>
<evidence type="ECO:0000259" key="2">
    <source>
        <dbReference type="Pfam" id="PF25459"/>
    </source>
</evidence>
<sequence length="940" mass="102550">MSSDQFKAVGIATVKGIGRGSKALGKAGYKTYKKNEAKRQGKEYVEPASDNDGKSTTTDTEKREYEPYVARPLPSKETLQSYQPPPRRNVGAYRPSEGKYVTPQNTQSTTQTQSYQQPQQYQQPQHQPSQPYQQPQQYQEPAQQTAYSDPPQYLQPTQSVSQPMSQPVQQMNQPPPPPRPAQPAPSTQAYGPNALNTQQAHPTPFAQAQGQNVPNPQQPQQSYVQPSQPVQTYPQQAQPAQAQFQEPQSHVQGEAPPPAYGQHDQIQQYGQIPASYGQQAQVPVSQPVPGQVQAPPSLPGRGSTIGASVPQPQPAVGNYTPVEQPINPSMTPPVDQQDTSQTQTEIPKRPLPDPTSFPPPPTRRVQSPDVTGSSHKSGAHSKASPKRSEPLHRHSNARPGESSPATPTASSNYAEHNHLQPPALPSRTSANSVTSDASTKKKFDMNAFPPPPSIPRPTVEEKKEKYHRSPSIVSDAVSATKELENFEDNAPPMPSRPSQRTPSSSSIVNSVEEAPPMPKRPLQSTNSASSIPISTGEAKEAIQKKKPPPKPVKKTKNLSDNQSASNPPETPNQGVQSELENMFKRMNANKFNSESEAVKKEPPVVKPKPAKQVSPPPVKPKPLVKPKPEVKPKPVASPSGPKLDNTTPAESLVAGRVDSPTPPPVPKPRNYKRAAAPIPTVQQQGPPNLDLELGTQWFASTEGLVLPKSLQGLNYQTSYSYSTSGGSQIWNRVVTVRLKDLSIVSYKLVWNANDVASVAVAIDRFAPSPISTIPSKQELVASHEQFGEYVASWSEHHKGQQVGSGECWDLAKFALEKGCGKHAFVSQYYTHGYPILQIKNSGSGVEFINGLQQLDEIRRGDILQFKSCTFFNPVTGVTQTVGAPDHTSIVVENDRTRLDVVEQNVNNVRKVRDGEYILKNLTAGEVFVYRPMPAEWAGSL</sequence>
<feature type="compositionally biased region" description="Polar residues" evidence="1">
    <location>
        <begin position="326"/>
        <end position="345"/>
    </location>
</feature>
<dbReference type="Pfam" id="PF25459">
    <property type="entry name" value="AIM3_BBC1_C"/>
    <property type="match status" value="1"/>
</dbReference>
<dbReference type="KEGG" id="cot:CORT_0E02470"/>
<dbReference type="Gene3D" id="3.90.1720.60">
    <property type="match status" value="1"/>
</dbReference>
<dbReference type="InterPro" id="IPR057402">
    <property type="entry name" value="AIM3_BBC1_C"/>
</dbReference>
<feature type="domain" description="BBC1/AIM3 cysteine proteinase-fold" evidence="2">
    <location>
        <begin position="771"/>
        <end position="939"/>
    </location>
</feature>
<dbReference type="eggNOG" id="ENOG502S09A">
    <property type="taxonomic scope" value="Eukaryota"/>
</dbReference>
<proteinExistence type="predicted"/>
<dbReference type="HOGENOM" id="CLU_325162_0_0_1"/>
<feature type="compositionally biased region" description="Basic and acidic residues" evidence="1">
    <location>
        <begin position="33"/>
        <end position="45"/>
    </location>
</feature>
<accession>H8X7P9</accession>
<dbReference type="OrthoDB" id="3357271at2759"/>
<feature type="compositionally biased region" description="Low complexity" evidence="1">
    <location>
        <begin position="102"/>
        <end position="145"/>
    </location>
</feature>
<evidence type="ECO:0000313" key="3">
    <source>
        <dbReference type="EMBL" id="CCG23834.1"/>
    </source>
</evidence>
<feature type="compositionally biased region" description="Low complexity" evidence="1">
    <location>
        <begin position="206"/>
        <end position="248"/>
    </location>
</feature>
<dbReference type="RefSeq" id="XP_003869966.1">
    <property type="nucleotide sequence ID" value="XM_003869917.1"/>
</dbReference>
<feature type="region of interest" description="Disordered" evidence="1">
    <location>
        <begin position="17"/>
        <end position="669"/>
    </location>
</feature>
<dbReference type="GeneID" id="14540964"/>
<feature type="compositionally biased region" description="Low complexity" evidence="1">
    <location>
        <begin position="155"/>
        <end position="172"/>
    </location>
</feature>
<feature type="compositionally biased region" description="Pro residues" evidence="1">
    <location>
        <begin position="173"/>
        <end position="183"/>
    </location>
</feature>
<protein>
    <submittedName>
        <fullName evidence="3">Muc1 protein</fullName>
    </submittedName>
</protein>
<feature type="compositionally biased region" description="Low complexity" evidence="1">
    <location>
        <begin position="496"/>
        <end position="506"/>
    </location>
</feature>
<feature type="compositionally biased region" description="Pro residues" evidence="1">
    <location>
        <begin position="614"/>
        <end position="625"/>
    </location>
</feature>
<feature type="compositionally biased region" description="Polar residues" evidence="1">
    <location>
        <begin position="403"/>
        <end position="414"/>
    </location>
</feature>
<feature type="compositionally biased region" description="Basic residues" evidence="1">
    <location>
        <begin position="544"/>
        <end position="556"/>
    </location>
</feature>
<feature type="compositionally biased region" description="Polar residues" evidence="1">
    <location>
        <begin position="426"/>
        <end position="437"/>
    </location>
</feature>
<feature type="compositionally biased region" description="Polar residues" evidence="1">
    <location>
        <begin position="558"/>
        <end position="579"/>
    </location>
</feature>
<dbReference type="Proteomes" id="UP000005018">
    <property type="component" value="Chromosome 5"/>
</dbReference>
<feature type="compositionally biased region" description="Low complexity" evidence="1">
    <location>
        <begin position="277"/>
        <end position="295"/>
    </location>
</feature>
<evidence type="ECO:0000313" key="4">
    <source>
        <dbReference type="Proteomes" id="UP000005018"/>
    </source>
</evidence>
<gene>
    <name evidence="3" type="ORF">CORT_0E02470</name>
</gene>
<reference evidence="3 4" key="1">
    <citation type="journal article" date="2012" name="PLoS ONE">
        <title>Sequence and analysis of the genome of the pathogenic yeast Candida orthopsilosis.</title>
        <authorList>
            <person name="Riccombeni A."/>
            <person name="Vidanes G."/>
            <person name="Proux-Wera E."/>
            <person name="Wolfe K.H."/>
            <person name="Butler G."/>
        </authorList>
    </citation>
    <scope>NUCLEOTIDE SEQUENCE [LARGE SCALE GENOMIC DNA]</scope>
    <source>
        <strain evidence="3 4">Co 90-125</strain>
    </source>
</reference>
<feature type="compositionally biased region" description="Polar residues" evidence="1">
    <location>
        <begin position="522"/>
        <end position="533"/>
    </location>
</feature>
<feature type="compositionally biased region" description="Pro residues" evidence="1">
    <location>
        <begin position="352"/>
        <end position="362"/>
    </location>
</feature>